<dbReference type="InterPro" id="IPR054105">
    <property type="entry name" value="WHD_NrtR"/>
</dbReference>
<organism evidence="2 3">
    <name type="scientific">Enterococcus alcedinis</name>
    <dbReference type="NCBI Taxonomy" id="1274384"/>
    <lineage>
        <taxon>Bacteria</taxon>
        <taxon>Bacillati</taxon>
        <taxon>Bacillota</taxon>
        <taxon>Bacilli</taxon>
        <taxon>Lactobacillales</taxon>
        <taxon>Enterococcaceae</taxon>
        <taxon>Enterococcus</taxon>
    </lineage>
</organism>
<dbReference type="SUPFAM" id="SSF55811">
    <property type="entry name" value="Nudix"/>
    <property type="match status" value="1"/>
</dbReference>
<keyword evidence="3" id="KW-1185">Reference proteome</keyword>
<dbReference type="Gene3D" id="3.90.79.10">
    <property type="entry name" value="Nucleoside Triphosphate Pyrophosphohydrolase"/>
    <property type="match status" value="1"/>
</dbReference>
<dbReference type="SUPFAM" id="SSF46785">
    <property type="entry name" value="Winged helix' DNA-binding domain"/>
    <property type="match status" value="1"/>
</dbReference>
<dbReference type="InterPro" id="IPR036390">
    <property type="entry name" value="WH_DNA-bd_sf"/>
</dbReference>
<comment type="caution">
    <text evidence="2">The sequence shown here is derived from an EMBL/GenBank/DDBJ whole genome shotgun (WGS) entry which is preliminary data.</text>
</comment>
<proteinExistence type="predicted"/>
<dbReference type="Gene3D" id="1.10.10.10">
    <property type="entry name" value="Winged helix-like DNA-binding domain superfamily/Winged helix DNA-binding domain"/>
    <property type="match status" value="1"/>
</dbReference>
<protein>
    <submittedName>
        <fullName evidence="2">DNA mismatch repair protein MutT</fullName>
    </submittedName>
</protein>
<accession>A0A917JII2</accession>
<dbReference type="PANTHER" id="PTHR43736">
    <property type="entry name" value="ADP-RIBOSE PYROPHOSPHATASE"/>
    <property type="match status" value="1"/>
</dbReference>
<dbReference type="EMBL" id="BMDT01000009">
    <property type="protein sequence ID" value="GGI66281.1"/>
    <property type="molecule type" value="Genomic_DNA"/>
</dbReference>
<sequence>MRFTSKEQEKHYYEQEASEAEFLAWYKTQAQPEFEKPSVTVDMVLMCYNKEADQLKVLLVQRKTNPFRNSWALPGGFVNPNESTGECVIRETKEETSVRISANNIEQLHTFSTPNRDPRGWVVTVSYLAFIGEEPLEAGDDASQVRWFSLERKDEQLFLTNDNIEIRLDLTTGETLSQDALAFDHSDIILKAFKRISNKMENQPQVLQVLGEDFTITDARKVFAKFLGLNFREIDHSNFKKSLLKFLEEVGERSTGIGRPSKVYRLKPEIFVEE</sequence>
<dbReference type="AlphaFoldDB" id="A0A917JII2"/>
<feature type="domain" description="Nudix hydrolase" evidence="1">
    <location>
        <begin position="38"/>
        <end position="172"/>
    </location>
</feature>
<dbReference type="InterPro" id="IPR015797">
    <property type="entry name" value="NUDIX_hydrolase-like_dom_sf"/>
</dbReference>
<dbReference type="PANTHER" id="PTHR43736:SF4">
    <property type="entry name" value="SLR1690 PROTEIN"/>
    <property type="match status" value="1"/>
</dbReference>
<dbReference type="InterPro" id="IPR036388">
    <property type="entry name" value="WH-like_DNA-bd_sf"/>
</dbReference>
<evidence type="ECO:0000313" key="2">
    <source>
        <dbReference type="EMBL" id="GGI66281.1"/>
    </source>
</evidence>
<dbReference type="RefSeq" id="WP_188368112.1">
    <property type="nucleotide sequence ID" value="NZ_BMDT01000009.1"/>
</dbReference>
<dbReference type="InterPro" id="IPR000086">
    <property type="entry name" value="NUDIX_hydrolase_dom"/>
</dbReference>
<dbReference type="CDD" id="cd18873">
    <property type="entry name" value="NUDIX_NadM_like"/>
    <property type="match status" value="1"/>
</dbReference>
<dbReference type="PROSITE" id="PS51462">
    <property type="entry name" value="NUDIX"/>
    <property type="match status" value="1"/>
</dbReference>
<evidence type="ECO:0000313" key="3">
    <source>
        <dbReference type="Proteomes" id="UP000622610"/>
    </source>
</evidence>
<dbReference type="Pfam" id="PF21906">
    <property type="entry name" value="WHD_NrtR"/>
    <property type="match status" value="1"/>
</dbReference>
<reference evidence="2" key="2">
    <citation type="submission" date="2020-09" db="EMBL/GenBank/DDBJ databases">
        <authorList>
            <person name="Sun Q."/>
            <person name="Sedlacek I."/>
        </authorList>
    </citation>
    <scope>NUCLEOTIDE SEQUENCE</scope>
    <source>
        <strain evidence="2">CCM 8433</strain>
    </source>
</reference>
<evidence type="ECO:0000259" key="1">
    <source>
        <dbReference type="PROSITE" id="PS51462"/>
    </source>
</evidence>
<dbReference type="Gene3D" id="1.10.287.1030">
    <property type="entry name" value="Nudix-associated domain"/>
    <property type="match status" value="1"/>
</dbReference>
<gene>
    <name evidence="2" type="ORF">GCM10011482_19350</name>
</gene>
<dbReference type="Proteomes" id="UP000622610">
    <property type="component" value="Unassembled WGS sequence"/>
</dbReference>
<reference evidence="2" key="1">
    <citation type="journal article" date="2014" name="Int. J. Syst. Evol. Microbiol.">
        <title>Complete genome sequence of Corynebacterium casei LMG S-19264T (=DSM 44701T), isolated from a smear-ripened cheese.</title>
        <authorList>
            <consortium name="US DOE Joint Genome Institute (JGI-PGF)"/>
            <person name="Walter F."/>
            <person name="Albersmeier A."/>
            <person name="Kalinowski J."/>
            <person name="Ruckert C."/>
        </authorList>
    </citation>
    <scope>NUCLEOTIDE SEQUENCE</scope>
    <source>
        <strain evidence="2">CCM 8433</strain>
    </source>
</reference>
<dbReference type="Pfam" id="PF00293">
    <property type="entry name" value="NUDIX"/>
    <property type="match status" value="1"/>
</dbReference>
<name>A0A917JII2_9ENTE</name>